<evidence type="ECO:0000313" key="3">
    <source>
        <dbReference type="Proteomes" id="UP000814243"/>
    </source>
</evidence>
<gene>
    <name evidence="2" type="ORF">HF086_017382</name>
</gene>
<organism evidence="2 3">
    <name type="scientific">Spodoptera exigua</name>
    <name type="common">Beet armyworm</name>
    <name type="synonym">Noctua fulgens</name>
    <dbReference type="NCBI Taxonomy" id="7107"/>
    <lineage>
        <taxon>Eukaryota</taxon>
        <taxon>Metazoa</taxon>
        <taxon>Ecdysozoa</taxon>
        <taxon>Arthropoda</taxon>
        <taxon>Hexapoda</taxon>
        <taxon>Insecta</taxon>
        <taxon>Pterygota</taxon>
        <taxon>Neoptera</taxon>
        <taxon>Endopterygota</taxon>
        <taxon>Lepidoptera</taxon>
        <taxon>Glossata</taxon>
        <taxon>Ditrysia</taxon>
        <taxon>Noctuoidea</taxon>
        <taxon>Noctuidae</taxon>
        <taxon>Amphipyrinae</taxon>
        <taxon>Spodoptera</taxon>
    </lineage>
</organism>
<dbReference type="EMBL" id="JACEFF010000920">
    <property type="protein sequence ID" value="KAH9628307.1"/>
    <property type="molecule type" value="Genomic_DNA"/>
</dbReference>
<proteinExistence type="predicted"/>
<sequence>MWKFIVLSVFLGIAQGASINDVNGNYTALMVFPTLNNGTNACVRFSLSENQSNKQGSCTDGKTVYSVNFQTFERYNGIKPQDQPVFFSLPLSVVDSSNDLEENLKATCTRDGEEIKDRAAFWAVNDNYKIAEAETSQYGRIMYLIGRQLPTAAQLEQDVAKIDVLKGKVGAVICNQEIYQEFLSGN</sequence>
<accession>A0A922S8D7</accession>
<comment type="caution">
    <text evidence="2">The sequence shown here is derived from an EMBL/GenBank/DDBJ whole genome shotgun (WGS) entry which is preliminary data.</text>
</comment>
<evidence type="ECO:0000313" key="2">
    <source>
        <dbReference type="EMBL" id="KAH9628307.1"/>
    </source>
</evidence>
<dbReference type="AlphaFoldDB" id="A0A922S8D7"/>
<protein>
    <submittedName>
        <fullName evidence="2">Uncharacterized protein</fullName>
    </submittedName>
</protein>
<name>A0A922S8D7_SPOEX</name>
<feature type="chain" id="PRO_5037149548" evidence="1">
    <location>
        <begin position="17"/>
        <end position="186"/>
    </location>
</feature>
<dbReference type="Proteomes" id="UP000814243">
    <property type="component" value="Unassembled WGS sequence"/>
</dbReference>
<reference evidence="2" key="1">
    <citation type="journal article" date="2021" name="G3 (Bethesda)">
        <title>Genome and transcriptome analysis of the beet armyworm Spodoptera exigua reveals targets for pest control. .</title>
        <authorList>
            <person name="Simon S."/>
            <person name="Breeschoten T."/>
            <person name="Jansen H.J."/>
            <person name="Dirks R.P."/>
            <person name="Schranz M.E."/>
            <person name="Ros V.I.D."/>
        </authorList>
    </citation>
    <scope>NUCLEOTIDE SEQUENCE</scope>
    <source>
        <strain evidence="2">TB_SE_WUR_2020</strain>
    </source>
</reference>
<keyword evidence="1" id="KW-0732">Signal</keyword>
<evidence type="ECO:0000256" key="1">
    <source>
        <dbReference type="SAM" id="SignalP"/>
    </source>
</evidence>
<feature type="signal peptide" evidence="1">
    <location>
        <begin position="1"/>
        <end position="16"/>
    </location>
</feature>
<dbReference type="OrthoDB" id="6862030at2759"/>